<feature type="region of interest" description="Disordered" evidence="1">
    <location>
        <begin position="1"/>
        <end position="61"/>
    </location>
</feature>
<feature type="compositionally biased region" description="Basic and acidic residues" evidence="1">
    <location>
        <begin position="9"/>
        <end position="30"/>
    </location>
</feature>
<sequence>MAEMNKPGSKRDSFADKVGESLEKAGRKISDMGAPKVGQKIHDAGDKMEKTHQNPQHPGKV</sequence>
<reference evidence="4 5" key="1">
    <citation type="submission" date="2016-03" db="EMBL/GenBank/DDBJ databases">
        <authorList>
            <person name="Ploux O."/>
        </authorList>
    </citation>
    <scope>NUCLEOTIDE SEQUENCE [LARGE SCALE GENOMIC DNA]</scope>
    <source>
        <strain evidence="3 4">BER2</strain>
        <strain evidence="2 5">EC13</strain>
    </source>
</reference>
<dbReference type="EMBL" id="LUKD01000008">
    <property type="protein sequence ID" value="KYG62908.1"/>
    <property type="molecule type" value="Genomic_DNA"/>
</dbReference>
<dbReference type="OrthoDB" id="5296504at2"/>
<feature type="compositionally biased region" description="Basic and acidic residues" evidence="1">
    <location>
        <begin position="40"/>
        <end position="52"/>
    </location>
</feature>
<organism evidence="3 4">
    <name type="scientific">Bdellovibrio bacteriovorus</name>
    <dbReference type="NCBI Taxonomy" id="959"/>
    <lineage>
        <taxon>Bacteria</taxon>
        <taxon>Pseudomonadati</taxon>
        <taxon>Bdellovibrionota</taxon>
        <taxon>Bdellovibrionia</taxon>
        <taxon>Bdellovibrionales</taxon>
        <taxon>Pseudobdellovibrionaceae</taxon>
        <taxon>Bdellovibrio</taxon>
    </lineage>
</organism>
<name>A0A150WUN9_BDEBC</name>
<gene>
    <name evidence="3" type="ORF">AZI85_15015</name>
    <name evidence="2" type="ORF">AZI87_16715</name>
</gene>
<comment type="caution">
    <text evidence="3">The sequence shown here is derived from an EMBL/GenBank/DDBJ whole genome shotgun (WGS) entry which is preliminary data.</text>
</comment>
<evidence type="ECO:0000313" key="4">
    <source>
        <dbReference type="Proteomes" id="UP000075391"/>
    </source>
</evidence>
<dbReference type="EMBL" id="LUKF01000003">
    <property type="protein sequence ID" value="KYG70002.1"/>
    <property type="molecule type" value="Genomic_DNA"/>
</dbReference>
<evidence type="ECO:0000256" key="1">
    <source>
        <dbReference type="SAM" id="MobiDB-lite"/>
    </source>
</evidence>
<dbReference type="Proteomes" id="UP000075799">
    <property type="component" value="Unassembled WGS sequence"/>
</dbReference>
<dbReference type="AlphaFoldDB" id="A0A150WUN9"/>
<evidence type="ECO:0000313" key="2">
    <source>
        <dbReference type="EMBL" id="KYG62908.1"/>
    </source>
</evidence>
<proteinExistence type="predicted"/>
<accession>A0A150WUN9</accession>
<evidence type="ECO:0000313" key="5">
    <source>
        <dbReference type="Proteomes" id="UP000075799"/>
    </source>
</evidence>
<protein>
    <submittedName>
        <fullName evidence="3">Uncharacterized protein</fullName>
    </submittedName>
</protein>
<dbReference type="Proteomes" id="UP000075391">
    <property type="component" value="Unassembled WGS sequence"/>
</dbReference>
<dbReference type="RefSeq" id="WP_063209372.1">
    <property type="nucleotide sequence ID" value="NZ_CP168967.1"/>
</dbReference>
<evidence type="ECO:0000313" key="3">
    <source>
        <dbReference type="EMBL" id="KYG70002.1"/>
    </source>
</evidence>